<reference evidence="1 2" key="1">
    <citation type="journal article" date="2022" name="Microbiol. Spectr.">
        <title>Microbiota of the Pregnant Mouse: Characterization of the Bacterial Communities in the Oral Cavity, Lung, Intestine, and Vagina through Culture and DNA Sequencing.</title>
        <authorList>
            <person name="Greenberg J.M."/>
            <person name="Romero R."/>
            <person name="Winters A.D."/>
            <person name="Galaz J."/>
            <person name="Garcia-Flores V."/>
            <person name="Arenas-Hernandez M."/>
            <person name="Panzer J."/>
            <person name="Shaffer Z."/>
            <person name="Kracht D.J."/>
            <person name="Gomez-Lopez N."/>
            <person name="Theis K.R."/>
        </authorList>
    </citation>
    <scope>NUCLEOTIDE SEQUENCE [LARGE SCALE GENOMIC DNA]</scope>
    <source>
        <strain evidence="1 2">MAC-C1-H1</strain>
    </source>
</reference>
<name>A0AAW5L7F3_9PAST</name>
<dbReference type="AlphaFoldDB" id="A0AAW5L7F3"/>
<dbReference type="EMBL" id="JALJCU010000004">
    <property type="protein sequence ID" value="MCQ9120408.1"/>
    <property type="molecule type" value="Genomic_DNA"/>
</dbReference>
<evidence type="ECO:0000313" key="1">
    <source>
        <dbReference type="EMBL" id="MCQ9120408.1"/>
    </source>
</evidence>
<protein>
    <submittedName>
        <fullName evidence="1">Uncharacterized protein</fullName>
    </submittedName>
</protein>
<organism evidence="1 2">
    <name type="scientific">Rodentibacter pneumotropicus</name>
    <dbReference type="NCBI Taxonomy" id="758"/>
    <lineage>
        <taxon>Bacteria</taxon>
        <taxon>Pseudomonadati</taxon>
        <taxon>Pseudomonadota</taxon>
        <taxon>Gammaproteobacteria</taxon>
        <taxon>Pasteurellales</taxon>
        <taxon>Pasteurellaceae</taxon>
        <taxon>Rodentibacter</taxon>
    </lineage>
</organism>
<dbReference type="RefSeq" id="WP_077665411.1">
    <property type="nucleotide sequence ID" value="NZ_JALJCU010000004.1"/>
</dbReference>
<accession>A0AAW5L7F3</accession>
<keyword evidence="2" id="KW-1185">Reference proteome</keyword>
<comment type="caution">
    <text evidence="1">The sequence shown here is derived from an EMBL/GenBank/DDBJ whole genome shotgun (WGS) entry which is preliminary data.</text>
</comment>
<evidence type="ECO:0000313" key="2">
    <source>
        <dbReference type="Proteomes" id="UP001206350"/>
    </source>
</evidence>
<sequence>MNFIHIEQETVPNIISLHDCVCTSIQVIDNKIYFEFEDGFVVLNTHSDNQSGKHLKSEKSCIVFSHDDPDIEYYYDIEMFHHIYFLNKYLFTTRKFIDFSQLYTMINSKEYELEFISLDKSISREKYFLEAELIRKRKRKHFPMFIKIINTHNLQYKWNSLCMDREIR</sequence>
<proteinExistence type="predicted"/>
<gene>
    <name evidence="1" type="ORF">MUU45_002198</name>
</gene>
<dbReference type="Proteomes" id="UP001206350">
    <property type="component" value="Unassembled WGS sequence"/>
</dbReference>